<evidence type="ECO:0000313" key="1">
    <source>
        <dbReference type="EMBL" id="CAG8752081.1"/>
    </source>
</evidence>
<organism evidence="1 2">
    <name type="scientific">Funneliformis mosseae</name>
    <name type="common">Endomycorrhizal fungus</name>
    <name type="synonym">Glomus mosseae</name>
    <dbReference type="NCBI Taxonomy" id="27381"/>
    <lineage>
        <taxon>Eukaryota</taxon>
        <taxon>Fungi</taxon>
        <taxon>Fungi incertae sedis</taxon>
        <taxon>Mucoromycota</taxon>
        <taxon>Glomeromycotina</taxon>
        <taxon>Glomeromycetes</taxon>
        <taxon>Glomerales</taxon>
        <taxon>Glomeraceae</taxon>
        <taxon>Funneliformis</taxon>
    </lineage>
</organism>
<feature type="non-terminal residue" evidence="1">
    <location>
        <position position="103"/>
    </location>
</feature>
<accession>A0A9N9IVW7</accession>
<keyword evidence="2" id="KW-1185">Reference proteome</keyword>
<dbReference type="Proteomes" id="UP000789375">
    <property type="component" value="Unassembled WGS sequence"/>
</dbReference>
<proteinExistence type="predicted"/>
<dbReference type="AlphaFoldDB" id="A0A9N9IVW7"/>
<gene>
    <name evidence="1" type="ORF">FMOSSE_LOCUS16702</name>
</gene>
<protein>
    <submittedName>
        <fullName evidence="1">14043_t:CDS:1</fullName>
    </submittedName>
</protein>
<reference evidence="1" key="1">
    <citation type="submission" date="2021-06" db="EMBL/GenBank/DDBJ databases">
        <authorList>
            <person name="Kallberg Y."/>
            <person name="Tangrot J."/>
            <person name="Rosling A."/>
        </authorList>
    </citation>
    <scope>NUCLEOTIDE SEQUENCE</scope>
    <source>
        <strain evidence="1">87-6 pot B 2015</strain>
    </source>
</reference>
<dbReference type="EMBL" id="CAJVPP010025629">
    <property type="protein sequence ID" value="CAG8752081.1"/>
    <property type="molecule type" value="Genomic_DNA"/>
</dbReference>
<comment type="caution">
    <text evidence="1">The sequence shown here is derived from an EMBL/GenBank/DDBJ whole genome shotgun (WGS) entry which is preliminary data.</text>
</comment>
<feature type="non-terminal residue" evidence="1">
    <location>
        <position position="1"/>
    </location>
</feature>
<sequence length="103" mass="11881">ELPWPNLVVEVAYYQTEENIMTKVQKYLLYNDRVHDVIVVKIDPVPVDQVPSRFRAWHFCVSYSRLANGNVPARNMFEFGTHDVNGGPLNFEQGTCVINIKLD</sequence>
<evidence type="ECO:0000313" key="2">
    <source>
        <dbReference type="Proteomes" id="UP000789375"/>
    </source>
</evidence>
<name>A0A9N9IVW7_FUNMO</name>